<protein>
    <submittedName>
        <fullName evidence="2">Glycoside hydrolase family 16 protein</fullName>
    </submittedName>
</protein>
<keyword evidence="2" id="KW-0378">Hydrolase</keyword>
<dbReference type="AlphaFoldDB" id="A0A167VUB2"/>
<dbReference type="SUPFAM" id="SSF49899">
    <property type="entry name" value="Concanavalin A-like lectins/glucanases"/>
    <property type="match status" value="1"/>
</dbReference>
<dbReference type="PANTHER" id="PTHR10963:SF24">
    <property type="entry name" value="GLYCOSIDASE C21B10.07-RELATED"/>
    <property type="match status" value="1"/>
</dbReference>
<dbReference type="InterPro" id="IPR000757">
    <property type="entry name" value="Beta-glucanase-like"/>
</dbReference>
<reference evidence="2 4" key="1">
    <citation type="journal article" date="2016" name="Mol. Biol. Evol.">
        <title>Comparative Genomics of Early-Diverging Mushroom-Forming Fungi Provides Insights into the Origins of Lignocellulose Decay Capabilities.</title>
        <authorList>
            <person name="Nagy L.G."/>
            <person name="Riley R."/>
            <person name="Tritt A."/>
            <person name="Adam C."/>
            <person name="Daum C."/>
            <person name="Floudas D."/>
            <person name="Sun H."/>
            <person name="Yadav J.S."/>
            <person name="Pangilinan J."/>
            <person name="Larsson K.H."/>
            <person name="Matsuura K."/>
            <person name="Barry K."/>
            <person name="Labutti K."/>
            <person name="Kuo R."/>
            <person name="Ohm R.A."/>
            <person name="Bhattacharya S.S."/>
            <person name="Shirouzu T."/>
            <person name="Yoshinaga Y."/>
            <person name="Martin F.M."/>
            <person name="Grigoriev I.V."/>
            <person name="Hibbett D.S."/>
        </authorList>
    </citation>
    <scope>NUCLEOTIDE SEQUENCE [LARGE SCALE GENOMIC DNA]</scope>
    <source>
        <strain evidence="2 4">CBS 109695</strain>
    </source>
</reference>
<dbReference type="InterPro" id="IPR050546">
    <property type="entry name" value="Glycosyl_Hydrlase_16"/>
</dbReference>
<dbReference type="InterPro" id="IPR013320">
    <property type="entry name" value="ConA-like_dom_sf"/>
</dbReference>
<evidence type="ECO:0000313" key="3">
    <source>
        <dbReference type="EMBL" id="KZP33222.1"/>
    </source>
</evidence>
<dbReference type="Pfam" id="PF26113">
    <property type="entry name" value="GH16_XgeA"/>
    <property type="match status" value="1"/>
</dbReference>
<dbReference type="GO" id="GO:0009251">
    <property type="term" value="P:glucan catabolic process"/>
    <property type="evidence" value="ECO:0007669"/>
    <property type="project" value="TreeGrafter"/>
</dbReference>
<dbReference type="PROSITE" id="PS51762">
    <property type="entry name" value="GH16_2"/>
    <property type="match status" value="1"/>
</dbReference>
<organism evidence="2 4">
    <name type="scientific">Athelia psychrophila</name>
    <dbReference type="NCBI Taxonomy" id="1759441"/>
    <lineage>
        <taxon>Eukaryota</taxon>
        <taxon>Fungi</taxon>
        <taxon>Dikarya</taxon>
        <taxon>Basidiomycota</taxon>
        <taxon>Agaricomycotina</taxon>
        <taxon>Agaricomycetes</taxon>
        <taxon>Agaricomycetidae</taxon>
        <taxon>Atheliales</taxon>
        <taxon>Atheliaceae</taxon>
        <taxon>Athelia</taxon>
    </lineage>
</organism>
<evidence type="ECO:0000313" key="4">
    <source>
        <dbReference type="Proteomes" id="UP000076532"/>
    </source>
</evidence>
<proteinExistence type="predicted"/>
<name>A0A167VUB2_9AGAM</name>
<dbReference type="OrthoDB" id="192832at2759"/>
<evidence type="ECO:0000259" key="1">
    <source>
        <dbReference type="PROSITE" id="PS51762"/>
    </source>
</evidence>
<keyword evidence="4" id="KW-1185">Reference proteome</keyword>
<dbReference type="EMBL" id="KV417483">
    <property type="protein sequence ID" value="KZP33222.1"/>
    <property type="molecule type" value="Genomic_DNA"/>
</dbReference>
<dbReference type="PANTHER" id="PTHR10963">
    <property type="entry name" value="GLYCOSYL HYDROLASE-RELATED"/>
    <property type="match status" value="1"/>
</dbReference>
<sequence length="389" mass="40187">MLSGAPSAHAAYNLARDYSGSDLFSQAQWDYYGYWGFLTLGDVNYLDGPDALSQKLVYVTTEGTGIIKVDNTTNVASEQKRNSIRITSKDIYPVGSLWIIDAVHLPFGCSVWPSIWTTGEPWPQYGEIDIIEAVNLMGNNQYAIHSDPGCTKTDPTTQTGTSSGTDCSQGAGCMVAETQANSYGSGFAQAGGGVFAAQFDSSGIYIWFWSRPNVPAAISQAASANSSTLDISTFGNPSAAFPGSSCDIGTYFGAQKLVLDITLCGDWAGVPAIYNETCASAGTAGICYGNNVIGAGSPQYDDAYFELNYIKGYTLDSVSLLSSSSQNYSSPSSATSTGAALTSATSTGVATATASSAGNSANSAGWARGIPGGGLVAVAGVVMLGLSVL</sequence>
<dbReference type="EMBL" id="KV417843">
    <property type="protein sequence ID" value="KZP05379.1"/>
    <property type="molecule type" value="Genomic_DNA"/>
</dbReference>
<dbReference type="GO" id="GO:0004553">
    <property type="term" value="F:hydrolase activity, hydrolyzing O-glycosyl compounds"/>
    <property type="evidence" value="ECO:0007669"/>
    <property type="project" value="InterPro"/>
</dbReference>
<feature type="domain" description="GH16" evidence="1">
    <location>
        <begin position="16"/>
        <end position="276"/>
    </location>
</feature>
<dbReference type="Gene3D" id="2.60.120.200">
    <property type="match status" value="1"/>
</dbReference>
<dbReference type="STRING" id="436010.A0A167VUB2"/>
<gene>
    <name evidence="3" type="ORF">FIBSPDRAFT_811367</name>
    <name evidence="2" type="ORF">FIBSPDRAFT_842999</name>
</gene>
<evidence type="ECO:0000313" key="2">
    <source>
        <dbReference type="EMBL" id="KZP05379.1"/>
    </source>
</evidence>
<accession>A0A167VUB2</accession>
<dbReference type="Proteomes" id="UP000076532">
    <property type="component" value="Unassembled WGS sequence"/>
</dbReference>